<sequence length="136" mass="14847">MVRIGQQQAVCERFGSSKQAASTTFSDTDSLLYHLKSVTKGSSNHFTRARASRERRRVEENVGEGEESGQAFGGAGGARKMASGFLERMEDVQHETENLRAAKVPGLDIAEAVCRRVRGRKMVVASSERPGYLGRG</sequence>
<dbReference type="AlphaFoldDB" id="A0AAE0F167"/>
<comment type="caution">
    <text evidence="2">The sequence shown here is derived from an EMBL/GenBank/DDBJ whole genome shotgun (WGS) entry which is preliminary data.</text>
</comment>
<accession>A0AAE0F167</accession>
<name>A0AAE0F167_9CHLO</name>
<evidence type="ECO:0000256" key="1">
    <source>
        <dbReference type="SAM" id="MobiDB-lite"/>
    </source>
</evidence>
<dbReference type="Proteomes" id="UP001190700">
    <property type="component" value="Unassembled WGS sequence"/>
</dbReference>
<gene>
    <name evidence="2" type="ORF">CYMTET_43933</name>
</gene>
<evidence type="ECO:0000313" key="3">
    <source>
        <dbReference type="Proteomes" id="UP001190700"/>
    </source>
</evidence>
<feature type="region of interest" description="Disordered" evidence="1">
    <location>
        <begin position="43"/>
        <end position="78"/>
    </location>
</feature>
<proteinExistence type="predicted"/>
<protein>
    <submittedName>
        <fullName evidence="2">Uncharacterized protein</fullName>
    </submittedName>
</protein>
<evidence type="ECO:0000313" key="2">
    <source>
        <dbReference type="EMBL" id="KAK3246535.1"/>
    </source>
</evidence>
<keyword evidence="3" id="KW-1185">Reference proteome</keyword>
<reference evidence="2 3" key="1">
    <citation type="journal article" date="2015" name="Genome Biol. Evol.">
        <title>Comparative Genomics of a Bacterivorous Green Alga Reveals Evolutionary Causalities and Consequences of Phago-Mixotrophic Mode of Nutrition.</title>
        <authorList>
            <person name="Burns J.A."/>
            <person name="Paasch A."/>
            <person name="Narechania A."/>
            <person name="Kim E."/>
        </authorList>
    </citation>
    <scope>NUCLEOTIDE SEQUENCE [LARGE SCALE GENOMIC DNA]</scope>
    <source>
        <strain evidence="2 3">PLY_AMNH</strain>
    </source>
</reference>
<dbReference type="EMBL" id="LGRX02029722">
    <property type="protein sequence ID" value="KAK3246535.1"/>
    <property type="molecule type" value="Genomic_DNA"/>
</dbReference>
<organism evidence="2 3">
    <name type="scientific">Cymbomonas tetramitiformis</name>
    <dbReference type="NCBI Taxonomy" id="36881"/>
    <lineage>
        <taxon>Eukaryota</taxon>
        <taxon>Viridiplantae</taxon>
        <taxon>Chlorophyta</taxon>
        <taxon>Pyramimonadophyceae</taxon>
        <taxon>Pyramimonadales</taxon>
        <taxon>Pyramimonadaceae</taxon>
        <taxon>Cymbomonas</taxon>
    </lineage>
</organism>